<keyword evidence="1" id="KW-0732">Signal</keyword>
<comment type="caution">
    <text evidence="2">The sequence shown here is derived from an EMBL/GenBank/DDBJ whole genome shotgun (WGS) entry which is preliminary data.</text>
</comment>
<keyword evidence="3" id="KW-1185">Reference proteome</keyword>
<dbReference type="RefSeq" id="WP_165270512.1">
    <property type="nucleotide sequence ID" value="NZ_JAALLS010000022.1"/>
</dbReference>
<organism evidence="2 3">
    <name type="scientific">Fodinibius halophilus</name>
    <dbReference type="NCBI Taxonomy" id="1736908"/>
    <lineage>
        <taxon>Bacteria</taxon>
        <taxon>Pseudomonadati</taxon>
        <taxon>Balneolota</taxon>
        <taxon>Balneolia</taxon>
        <taxon>Balneolales</taxon>
        <taxon>Balneolaceae</taxon>
        <taxon>Fodinibius</taxon>
    </lineage>
</organism>
<name>A0A6M1T828_9BACT</name>
<dbReference type="EMBL" id="JAALLS010000022">
    <property type="protein sequence ID" value="NGP89595.1"/>
    <property type="molecule type" value="Genomic_DNA"/>
</dbReference>
<dbReference type="Pfam" id="PF11276">
    <property type="entry name" value="DUF3078"/>
    <property type="match status" value="1"/>
</dbReference>
<evidence type="ECO:0000256" key="1">
    <source>
        <dbReference type="SAM" id="SignalP"/>
    </source>
</evidence>
<evidence type="ECO:0000313" key="2">
    <source>
        <dbReference type="EMBL" id="NGP89595.1"/>
    </source>
</evidence>
<dbReference type="AlphaFoldDB" id="A0A6M1T828"/>
<protein>
    <submittedName>
        <fullName evidence="2">DUF3078 domain-containing protein</fullName>
    </submittedName>
</protein>
<feature type="chain" id="PRO_5026816773" evidence="1">
    <location>
        <begin position="22"/>
        <end position="315"/>
    </location>
</feature>
<dbReference type="Proteomes" id="UP000479132">
    <property type="component" value="Unassembled WGS sequence"/>
</dbReference>
<dbReference type="InterPro" id="IPR021428">
    <property type="entry name" value="DUF3078"/>
</dbReference>
<proteinExistence type="predicted"/>
<feature type="signal peptide" evidence="1">
    <location>
        <begin position="1"/>
        <end position="21"/>
    </location>
</feature>
<evidence type="ECO:0000313" key="3">
    <source>
        <dbReference type="Proteomes" id="UP000479132"/>
    </source>
</evidence>
<accession>A0A6M1T828</accession>
<reference evidence="2 3" key="1">
    <citation type="submission" date="2020-02" db="EMBL/GenBank/DDBJ databases">
        <title>Aliifodinibius halophilus 2W32, complete genome.</title>
        <authorList>
            <person name="Li Y."/>
            <person name="Wu S."/>
        </authorList>
    </citation>
    <scope>NUCLEOTIDE SEQUENCE [LARGE SCALE GENOMIC DNA]</scope>
    <source>
        <strain evidence="2 3">2W32</strain>
    </source>
</reference>
<gene>
    <name evidence="2" type="ORF">G3569_14645</name>
</gene>
<sequence>MQRIFPLLLLSLFFFISTFQATGQEAIEISDLLEDKSDISVRDMSRINRKVVVADSLKGWQLDWVSGLNGAQASYDNWSQGGVNTISVTASTVFDAKFRKNQFAYALATNFKYGKARLEGEGTRKTDDRIAVNNKFSYLFEDERWSAFANINFSTQFDQGYDYNVPEDEDPKLISKFFAPAYFTQIAGIAYNPTDYFTAEAGMALKQTIVSDTTLSTRYGLEVGEQFRFEPGYSVAMSFERKVFSNVKLISSVETFTNLQRHVDNTDVNFSNELIGKINDVMNMSVQFVMIYDSDFSREVQIKQVLSAGISYSIL</sequence>